<evidence type="ECO:0000313" key="7">
    <source>
        <dbReference type="EMBL" id="WOJ91894.1"/>
    </source>
</evidence>
<keyword evidence="3 5" id="KW-0125">Carotenoid biosynthesis</keyword>
<evidence type="ECO:0000256" key="5">
    <source>
        <dbReference type="RuleBase" id="RU362075"/>
    </source>
</evidence>
<dbReference type="PANTHER" id="PTHR43734:SF7">
    <property type="entry name" value="4,4'-DIAPONEUROSPORENE OXYGENASE"/>
    <property type="match status" value="1"/>
</dbReference>
<dbReference type="EMBL" id="CP136864">
    <property type="protein sequence ID" value="WOJ91894.1"/>
    <property type="molecule type" value="Genomic_DNA"/>
</dbReference>
<dbReference type="SUPFAM" id="SSF51905">
    <property type="entry name" value="FAD/NAD(P)-binding domain"/>
    <property type="match status" value="1"/>
</dbReference>
<name>A0ABZ0HZR7_9GAMM</name>
<keyword evidence="8" id="KW-1185">Reference proteome</keyword>
<evidence type="ECO:0000256" key="4">
    <source>
        <dbReference type="ARBA" id="ARBA00023002"/>
    </source>
</evidence>
<comment type="similarity">
    <text evidence="2 5">Belongs to the carotenoid/retinoid oxidoreductase family.</text>
</comment>
<accession>A0ABZ0HZR7</accession>
<evidence type="ECO:0000256" key="2">
    <source>
        <dbReference type="ARBA" id="ARBA00006046"/>
    </source>
</evidence>
<comment type="pathway">
    <text evidence="1 5">Carotenoid biosynthesis.</text>
</comment>
<reference evidence="7 8" key="1">
    <citation type="submission" date="2023-10" db="EMBL/GenBank/DDBJ databases">
        <title>Two novel species belonging to the OM43/NOR5 clade.</title>
        <authorList>
            <person name="Park M."/>
        </authorList>
    </citation>
    <scope>NUCLEOTIDE SEQUENCE [LARGE SCALE GENOMIC DNA]</scope>
    <source>
        <strain evidence="7 8">IMCC43200</strain>
    </source>
</reference>
<dbReference type="Gene3D" id="3.50.50.60">
    <property type="entry name" value="FAD/NAD(P)-binding domain"/>
    <property type="match status" value="2"/>
</dbReference>
<sequence>MTQTHSLIIGSGVGGLSAAVELAAAGHKVTVLERAAEPGGKMRQLDVAGIGVDAGPTVFTMRWVFDGLFETAGSTLEEHLQLEKADVLARHAWRQGGVLDLYADTARTERAIQEFSDQENALGYRAFCARSSDIYETLREPFIAAARPGMLELVRRVGFGNLDAMWRTAPFSTLWGALGEHFSDPRLRQLFARYATYVGSSPLRAPATLMLIAHVEQEGVWLVNGGMRAVAGALRDLAVDLGAEFYFDEGVREITMEADRAVGVHSDHGRDIRADHIIYNGDISALGNGMLGASASRSVSPVAPVKRALSAFTFCMVAKVSGFSLHYHTVFFAEDYPEEFAAIFGRGDIAAYPTVYVCAQQRSGGYVPEGPEPLLLLINAPADGDRRFRDDRKLAMYRDQALALLRECGCDIQIQESACVTTDPRGFEERFPGSGGSLYGRANHGPLASFARPGARSATRGLYLAGGSVHPGAGVPMSAMSGRLAAAAVLEDQA</sequence>
<dbReference type="InterPro" id="IPR036188">
    <property type="entry name" value="FAD/NAD-bd_sf"/>
</dbReference>
<dbReference type="InterPro" id="IPR002937">
    <property type="entry name" value="Amino_oxidase"/>
</dbReference>
<feature type="domain" description="Amine oxidase" evidence="6">
    <location>
        <begin position="14"/>
        <end position="490"/>
    </location>
</feature>
<keyword evidence="4 5" id="KW-0560">Oxidoreductase</keyword>
<dbReference type="GO" id="GO:0016491">
    <property type="term" value="F:oxidoreductase activity"/>
    <property type="evidence" value="ECO:0007669"/>
    <property type="project" value="UniProtKB-KW"/>
</dbReference>
<evidence type="ECO:0000313" key="8">
    <source>
        <dbReference type="Proteomes" id="UP001626537"/>
    </source>
</evidence>
<dbReference type="RefSeq" id="WP_407346456.1">
    <property type="nucleotide sequence ID" value="NZ_CP136864.1"/>
</dbReference>
<evidence type="ECO:0000256" key="1">
    <source>
        <dbReference type="ARBA" id="ARBA00004829"/>
    </source>
</evidence>
<proteinExistence type="inferred from homology"/>
<dbReference type="NCBIfam" id="TIGR02734">
    <property type="entry name" value="crtI_fam"/>
    <property type="match status" value="1"/>
</dbReference>
<dbReference type="InterPro" id="IPR054841">
    <property type="entry name" value="carotdesatCrtD"/>
</dbReference>
<dbReference type="Proteomes" id="UP001626537">
    <property type="component" value="Chromosome"/>
</dbReference>
<evidence type="ECO:0000259" key="6">
    <source>
        <dbReference type="Pfam" id="PF01593"/>
    </source>
</evidence>
<dbReference type="EC" id="1.-.-.-" evidence="7"/>
<gene>
    <name evidence="7" type="primary">crtI</name>
    <name evidence="7" type="ORF">R0135_08835</name>
</gene>
<protein>
    <submittedName>
        <fullName evidence="7">Phytoene desaturase family protein</fullName>
        <ecNumber evidence="7">1.-.-.-</ecNumber>
    </submittedName>
</protein>
<dbReference type="InterPro" id="IPR014105">
    <property type="entry name" value="Carotenoid/retinoid_OxRdtase"/>
</dbReference>
<dbReference type="Pfam" id="PF01593">
    <property type="entry name" value="Amino_oxidase"/>
    <property type="match status" value="1"/>
</dbReference>
<organism evidence="7 8">
    <name type="scientific">Congregibacter variabilis</name>
    <dbReference type="NCBI Taxonomy" id="3081200"/>
    <lineage>
        <taxon>Bacteria</taxon>
        <taxon>Pseudomonadati</taxon>
        <taxon>Pseudomonadota</taxon>
        <taxon>Gammaproteobacteria</taxon>
        <taxon>Cellvibrionales</taxon>
        <taxon>Halieaceae</taxon>
        <taxon>Congregibacter</taxon>
    </lineage>
</organism>
<dbReference type="PANTHER" id="PTHR43734">
    <property type="entry name" value="PHYTOENE DESATURASE"/>
    <property type="match status" value="1"/>
</dbReference>
<dbReference type="NCBIfam" id="NF045637">
    <property type="entry name" value="carotdesatCrtDProt"/>
    <property type="match status" value="1"/>
</dbReference>
<evidence type="ECO:0000256" key="3">
    <source>
        <dbReference type="ARBA" id="ARBA00022746"/>
    </source>
</evidence>